<sequence length="163" mass="17783">MSFLDKIKSINESGLISFSLTQEQLQKKVETKFPMTYEKYFSSLTLTDPTVTICEKSDKVGIQIKATAKIPLIGERLGGASLQGSLYFSAENKTVYITNPEIVHLLVEGVSDDNLILIKNLAQAAITQKLEQIPIHELSGTVSARAIKSVSIKNGKLNVSVGL</sequence>
<protein>
    <recommendedName>
        <fullName evidence="3">DUF1439 domain-containing protein</fullName>
    </recommendedName>
</protein>
<organism evidence="1 2">
    <name type="scientific">Azotobacter beijerinckii</name>
    <dbReference type="NCBI Taxonomy" id="170623"/>
    <lineage>
        <taxon>Bacteria</taxon>
        <taxon>Pseudomonadati</taxon>
        <taxon>Pseudomonadota</taxon>
        <taxon>Gammaproteobacteria</taxon>
        <taxon>Pseudomonadales</taxon>
        <taxon>Pseudomonadaceae</taxon>
        <taxon>Azotobacter</taxon>
    </lineage>
</organism>
<accession>A0A1H6TSB0</accession>
<name>A0A1H6TSB0_9GAMM</name>
<dbReference type="InterPro" id="IPR010835">
    <property type="entry name" value="DUF1439"/>
</dbReference>
<evidence type="ECO:0008006" key="3">
    <source>
        <dbReference type="Google" id="ProtNLM"/>
    </source>
</evidence>
<gene>
    <name evidence="1" type="ORF">SAMN04244579_02046</name>
</gene>
<reference evidence="1 2" key="1">
    <citation type="submission" date="2016-10" db="EMBL/GenBank/DDBJ databases">
        <authorList>
            <person name="de Groot N.N."/>
        </authorList>
    </citation>
    <scope>NUCLEOTIDE SEQUENCE [LARGE SCALE GENOMIC DNA]</scope>
    <source>
        <strain evidence="1 2">DSM 1041</strain>
    </source>
</reference>
<evidence type="ECO:0000313" key="1">
    <source>
        <dbReference type="EMBL" id="SEI79130.1"/>
    </source>
</evidence>
<dbReference type="EMBL" id="FNYO01000020">
    <property type="protein sequence ID" value="SEI79130.1"/>
    <property type="molecule type" value="Genomic_DNA"/>
</dbReference>
<proteinExistence type="predicted"/>
<dbReference type="Gene3D" id="3.15.10.40">
    <property type="entry name" value="Uncharacterised protein PF07273, DUF1439"/>
    <property type="match status" value="1"/>
</dbReference>
<dbReference type="RefSeq" id="WP_090899183.1">
    <property type="nucleotide sequence ID" value="NZ_FNYO01000020.1"/>
</dbReference>
<dbReference type="Pfam" id="PF07273">
    <property type="entry name" value="DUF1439"/>
    <property type="match status" value="1"/>
</dbReference>
<dbReference type="STRING" id="170623.SAMN04244579_02046"/>
<dbReference type="Proteomes" id="UP000199005">
    <property type="component" value="Unassembled WGS sequence"/>
</dbReference>
<evidence type="ECO:0000313" key="2">
    <source>
        <dbReference type="Proteomes" id="UP000199005"/>
    </source>
</evidence>
<dbReference type="AlphaFoldDB" id="A0A1H6TSB0"/>